<dbReference type="Proteomes" id="UP000273675">
    <property type="component" value="Unassembled WGS sequence"/>
</dbReference>
<evidence type="ECO:0000313" key="1">
    <source>
        <dbReference type="EMBL" id="RKQ95942.1"/>
    </source>
</evidence>
<evidence type="ECO:0000313" key="2">
    <source>
        <dbReference type="Proteomes" id="UP000273675"/>
    </source>
</evidence>
<dbReference type="EMBL" id="RBIM01000005">
    <property type="protein sequence ID" value="RKQ95942.1"/>
    <property type="molecule type" value="Genomic_DNA"/>
</dbReference>
<accession>A0A495D564</accession>
<organism evidence="1 2">
    <name type="scientific">Maricaulis maris</name>
    <dbReference type="NCBI Taxonomy" id="74318"/>
    <lineage>
        <taxon>Bacteria</taxon>
        <taxon>Pseudomonadati</taxon>
        <taxon>Pseudomonadota</taxon>
        <taxon>Alphaproteobacteria</taxon>
        <taxon>Maricaulales</taxon>
        <taxon>Maricaulaceae</taxon>
        <taxon>Maricaulis</taxon>
    </lineage>
</organism>
<sequence>MSDEHMNDVLERIAADHTSLDLERFQKNVWDGLEAPARRVPDISGLSTGLAIRAAPAVLALLVGSVVGVGLAPSGEPDLLAVFGARAELPLTTLMGEGTEL</sequence>
<protein>
    <submittedName>
        <fullName evidence="1">Uncharacterized protein</fullName>
    </submittedName>
</protein>
<name>A0A495D564_9PROT</name>
<proteinExistence type="predicted"/>
<dbReference type="RefSeq" id="WP_121211477.1">
    <property type="nucleotide sequence ID" value="NZ_AP027270.1"/>
</dbReference>
<comment type="caution">
    <text evidence="1">The sequence shown here is derived from an EMBL/GenBank/DDBJ whole genome shotgun (WGS) entry which is preliminary data.</text>
</comment>
<dbReference type="AlphaFoldDB" id="A0A495D564"/>
<reference evidence="1 2" key="1">
    <citation type="submission" date="2018-10" db="EMBL/GenBank/DDBJ databases">
        <title>Genomic Encyclopedia of Type Strains, Phase IV (KMG-IV): sequencing the most valuable type-strain genomes for metagenomic binning, comparative biology and taxonomic classification.</title>
        <authorList>
            <person name="Goeker M."/>
        </authorList>
    </citation>
    <scope>NUCLEOTIDE SEQUENCE [LARGE SCALE GENOMIC DNA]</scope>
    <source>
        <strain evidence="1 2">DSM 4734</strain>
    </source>
</reference>
<gene>
    <name evidence="1" type="ORF">C7435_2187</name>
</gene>